<organism evidence="2 3">
    <name type="scientific">Gossypium stocksii</name>
    <dbReference type="NCBI Taxonomy" id="47602"/>
    <lineage>
        <taxon>Eukaryota</taxon>
        <taxon>Viridiplantae</taxon>
        <taxon>Streptophyta</taxon>
        <taxon>Embryophyta</taxon>
        <taxon>Tracheophyta</taxon>
        <taxon>Spermatophyta</taxon>
        <taxon>Magnoliopsida</taxon>
        <taxon>eudicotyledons</taxon>
        <taxon>Gunneridae</taxon>
        <taxon>Pentapetalae</taxon>
        <taxon>rosids</taxon>
        <taxon>malvids</taxon>
        <taxon>Malvales</taxon>
        <taxon>Malvaceae</taxon>
        <taxon>Malvoideae</taxon>
        <taxon>Gossypium</taxon>
    </lineage>
</organism>
<gene>
    <name evidence="2" type="ORF">J1N35_001457</name>
</gene>
<dbReference type="AlphaFoldDB" id="A0A9D3WK47"/>
<comment type="caution">
    <text evidence="2">The sequence shown here is derived from an EMBL/GenBank/DDBJ whole genome shotgun (WGS) entry which is preliminary data.</text>
</comment>
<feature type="region of interest" description="Disordered" evidence="1">
    <location>
        <begin position="1"/>
        <end position="34"/>
    </location>
</feature>
<evidence type="ECO:0000256" key="1">
    <source>
        <dbReference type="SAM" id="MobiDB-lite"/>
    </source>
</evidence>
<evidence type="ECO:0000313" key="2">
    <source>
        <dbReference type="EMBL" id="KAH1130079.1"/>
    </source>
</evidence>
<accession>A0A9D3WK47</accession>
<dbReference type="EMBL" id="JAIQCV010000001">
    <property type="protein sequence ID" value="KAH1130079.1"/>
    <property type="molecule type" value="Genomic_DNA"/>
</dbReference>
<dbReference type="Proteomes" id="UP000828251">
    <property type="component" value="Unassembled WGS sequence"/>
</dbReference>
<reference evidence="2 3" key="1">
    <citation type="journal article" date="2021" name="Plant Biotechnol. J.">
        <title>Multi-omics assisted identification of the key and species-specific regulatory components of drought-tolerant mechanisms in Gossypium stocksii.</title>
        <authorList>
            <person name="Yu D."/>
            <person name="Ke L."/>
            <person name="Zhang D."/>
            <person name="Wu Y."/>
            <person name="Sun Y."/>
            <person name="Mei J."/>
            <person name="Sun J."/>
            <person name="Sun Y."/>
        </authorList>
    </citation>
    <scope>NUCLEOTIDE SEQUENCE [LARGE SCALE GENOMIC DNA]</scope>
    <source>
        <strain evidence="3">cv. E1</strain>
        <tissue evidence="2">Leaf</tissue>
    </source>
</reference>
<feature type="compositionally biased region" description="Basic and acidic residues" evidence="1">
    <location>
        <begin position="8"/>
        <end position="21"/>
    </location>
</feature>
<name>A0A9D3WK47_9ROSI</name>
<evidence type="ECO:0000313" key="3">
    <source>
        <dbReference type="Proteomes" id="UP000828251"/>
    </source>
</evidence>
<keyword evidence="3" id="KW-1185">Reference proteome</keyword>
<proteinExistence type="predicted"/>
<sequence>MDVTSILKGDHSSRRSTDALPKKSAVQKSKKRIRLDESTLKSESSLFQSTSPMEVTPAIHPVMSFLQTPDVTPVGSSSIFPWHASLESVPSSMPLNVLISPMFQMGIPSLSWPKFLKSHPLRKVFGTRLTEMLANAIGTNYLT</sequence>
<protein>
    <submittedName>
        <fullName evidence="2">Uncharacterized protein</fullName>
    </submittedName>
</protein>